<dbReference type="RefSeq" id="WP_006989066.1">
    <property type="nucleotide sequence ID" value="NZ_JH594606.1"/>
</dbReference>
<evidence type="ECO:0000313" key="1">
    <source>
        <dbReference type="EMBL" id="EHQ02756.1"/>
    </source>
</evidence>
<evidence type="ECO:0000313" key="2">
    <source>
        <dbReference type="Proteomes" id="UP000003844"/>
    </source>
</evidence>
<protein>
    <submittedName>
        <fullName evidence="1">Uncharacterized protein</fullName>
    </submittedName>
</protein>
<dbReference type="STRING" id="865937.Gilli_2123"/>
<dbReference type="eggNOG" id="ENOG502Z7X8">
    <property type="taxonomic scope" value="Bacteria"/>
</dbReference>
<gene>
    <name evidence="1" type="ORF">Gilli_2123</name>
</gene>
<accession>H2BUC2</accession>
<reference evidence="2" key="1">
    <citation type="journal article" date="2012" name="Stand. Genomic Sci.">
        <title>Genome sequence of the Antarctic rhodopsins-containing flavobacterium Gillisia limnaea type strain (R-8282(T)).</title>
        <authorList>
            <person name="Riedel T."/>
            <person name="Held B."/>
            <person name="Nolan M."/>
            <person name="Lucas S."/>
            <person name="Lapidus A."/>
            <person name="Tice H."/>
            <person name="Del Rio T.G."/>
            <person name="Cheng J.F."/>
            <person name="Han C."/>
            <person name="Tapia R."/>
            <person name="Goodwin L.A."/>
            <person name="Pitluck S."/>
            <person name="Liolios K."/>
            <person name="Mavromatis K."/>
            <person name="Pagani I."/>
            <person name="Ivanova N."/>
            <person name="Mikhailova N."/>
            <person name="Pati A."/>
            <person name="Chen A."/>
            <person name="Palaniappan K."/>
            <person name="Land M."/>
            <person name="Rohde M."/>
            <person name="Tindall B.J."/>
            <person name="Detter J.C."/>
            <person name="Goker M."/>
            <person name="Bristow J."/>
            <person name="Eisen J.A."/>
            <person name="Markowitz V."/>
            <person name="Hugenholtz P."/>
            <person name="Kyrpides N.C."/>
            <person name="Klenk H.P."/>
            <person name="Woyke T."/>
        </authorList>
    </citation>
    <scope>NUCLEOTIDE SEQUENCE [LARGE SCALE GENOMIC DNA]</scope>
    <source>
        <strain evidence="2">DSM 15749 / LMG 21470 / R-8282</strain>
    </source>
</reference>
<name>H2BUC2_GILLR</name>
<sequence>MKNLDLINSEEELKKRWEAPYVWDRKQNDLWDKQSNFIYEIKNWELLKEKIAIVSSNHNLDKQDFFNYCSNRWYNFQSAMAVENIFSGFDGIEPSLNSRNRLLDFKLSGIDFDHKTSVYPKNFCKDLQFAMKNPEELISWLYQNQSTQQRQHFANRLFLIVYAEDGQHWKLKAEISWLKGIIGAYLNSFKTDQLKKFEFRSGKTTLSDIIWAVK</sequence>
<dbReference type="Proteomes" id="UP000003844">
    <property type="component" value="Unassembled WGS sequence"/>
</dbReference>
<dbReference type="HOGENOM" id="CLU_1217713_0_0_10"/>
<dbReference type="EMBL" id="JH594606">
    <property type="protein sequence ID" value="EHQ02756.1"/>
    <property type="molecule type" value="Genomic_DNA"/>
</dbReference>
<keyword evidence="2" id="KW-1185">Reference proteome</keyword>
<organism evidence="1 2">
    <name type="scientific">Gillisia limnaea (strain DSM 15749 / LMG 21470 / R-8282)</name>
    <dbReference type="NCBI Taxonomy" id="865937"/>
    <lineage>
        <taxon>Bacteria</taxon>
        <taxon>Pseudomonadati</taxon>
        <taxon>Bacteroidota</taxon>
        <taxon>Flavobacteriia</taxon>
        <taxon>Flavobacteriales</taxon>
        <taxon>Flavobacteriaceae</taxon>
        <taxon>Gillisia</taxon>
    </lineage>
</organism>
<dbReference type="AlphaFoldDB" id="H2BUC2"/>
<proteinExistence type="predicted"/>